<protein>
    <submittedName>
        <fullName evidence="2">DUF3347 domain-containing protein</fullName>
    </submittedName>
</protein>
<dbReference type="RefSeq" id="WP_129132013.1">
    <property type="nucleotide sequence ID" value="NZ_SDHW01000005.1"/>
</dbReference>
<sequence length="193" mass="21441">MKKTLLILSVVFLAVACKNKEEKTEETVTTPEAKNTSGYAYSETFNQSMTNVLTAYYGLKDAFVASDTVKVNAAAVTLRSLLDSLKLDEVQKFDTLGFSSINGRPGDVAAELGGLLGEKELEKKRESFEMVSNAFYDMVRVIKPTGATIYYQYCPMAFNDKGAYWLSNADSIMNPYFGKKMLTCGEVKETLKY</sequence>
<dbReference type="Pfam" id="PF11827">
    <property type="entry name" value="DUF3347"/>
    <property type="match status" value="1"/>
</dbReference>
<dbReference type="EMBL" id="SDHW01000005">
    <property type="protein sequence ID" value="RXK58957.1"/>
    <property type="molecule type" value="Genomic_DNA"/>
</dbReference>
<feature type="domain" description="DUF3347" evidence="1">
    <location>
        <begin position="52"/>
        <end position="144"/>
    </location>
</feature>
<dbReference type="PROSITE" id="PS51257">
    <property type="entry name" value="PROKAR_LIPOPROTEIN"/>
    <property type="match status" value="1"/>
</dbReference>
<dbReference type="Proteomes" id="UP000290204">
    <property type="component" value="Unassembled WGS sequence"/>
</dbReference>
<name>A0A4Q1CGA5_9BACT</name>
<keyword evidence="3" id="KW-1185">Reference proteome</keyword>
<accession>A0A4Q1CGA5</accession>
<dbReference type="OrthoDB" id="5513217at2"/>
<proteinExistence type="predicted"/>
<evidence type="ECO:0000313" key="3">
    <source>
        <dbReference type="Proteomes" id="UP000290204"/>
    </source>
</evidence>
<comment type="caution">
    <text evidence="2">The sequence shown here is derived from an EMBL/GenBank/DDBJ whole genome shotgun (WGS) entry which is preliminary data.</text>
</comment>
<evidence type="ECO:0000313" key="2">
    <source>
        <dbReference type="EMBL" id="RXK58957.1"/>
    </source>
</evidence>
<dbReference type="AlphaFoldDB" id="A0A4Q1CGA5"/>
<evidence type="ECO:0000259" key="1">
    <source>
        <dbReference type="Pfam" id="PF11827"/>
    </source>
</evidence>
<gene>
    <name evidence="2" type="ORF">ESA94_16365</name>
</gene>
<dbReference type="InterPro" id="IPR021782">
    <property type="entry name" value="DUF3347"/>
</dbReference>
<reference evidence="2 3" key="1">
    <citation type="submission" date="2019-01" db="EMBL/GenBank/DDBJ databases">
        <title>Lacibacter sp. strain TTM-7.</title>
        <authorList>
            <person name="Chen W.-M."/>
        </authorList>
    </citation>
    <scope>NUCLEOTIDE SEQUENCE [LARGE SCALE GENOMIC DNA]</scope>
    <source>
        <strain evidence="2 3">TTM-7</strain>
    </source>
</reference>
<organism evidence="2 3">
    <name type="scientific">Lacibacter luteus</name>
    <dbReference type="NCBI Taxonomy" id="2508719"/>
    <lineage>
        <taxon>Bacteria</taxon>
        <taxon>Pseudomonadati</taxon>
        <taxon>Bacteroidota</taxon>
        <taxon>Chitinophagia</taxon>
        <taxon>Chitinophagales</taxon>
        <taxon>Chitinophagaceae</taxon>
        <taxon>Lacibacter</taxon>
    </lineage>
</organism>